<evidence type="ECO:0000256" key="1">
    <source>
        <dbReference type="PROSITE-ProRule" id="PRU00325"/>
    </source>
</evidence>
<proteinExistence type="predicted"/>
<feature type="domain" description="SWIM-type" evidence="2">
    <location>
        <begin position="125"/>
        <end position="179"/>
    </location>
</feature>
<keyword evidence="4" id="KW-1185">Reference proteome</keyword>
<evidence type="ECO:0000313" key="4">
    <source>
        <dbReference type="Proteomes" id="UP001054902"/>
    </source>
</evidence>
<reference evidence="3 4" key="1">
    <citation type="journal article" date="2021" name="Sci. Rep.">
        <title>The genome of the diatom Chaetoceros tenuissimus carries an ancient integrated fragment of an extant virus.</title>
        <authorList>
            <person name="Hongo Y."/>
            <person name="Kimura K."/>
            <person name="Takaki Y."/>
            <person name="Yoshida Y."/>
            <person name="Baba S."/>
            <person name="Kobayashi G."/>
            <person name="Nagasaki K."/>
            <person name="Hano T."/>
            <person name="Tomaru Y."/>
        </authorList>
    </citation>
    <scope>NUCLEOTIDE SEQUENCE [LARGE SCALE GENOMIC DNA]</scope>
    <source>
        <strain evidence="3 4">NIES-3715</strain>
    </source>
</reference>
<keyword evidence="1" id="KW-0479">Metal-binding</keyword>
<dbReference type="GO" id="GO:0008270">
    <property type="term" value="F:zinc ion binding"/>
    <property type="evidence" value="ECO:0007669"/>
    <property type="project" value="UniProtKB-KW"/>
</dbReference>
<organism evidence="3 4">
    <name type="scientific">Chaetoceros tenuissimus</name>
    <dbReference type="NCBI Taxonomy" id="426638"/>
    <lineage>
        <taxon>Eukaryota</taxon>
        <taxon>Sar</taxon>
        <taxon>Stramenopiles</taxon>
        <taxon>Ochrophyta</taxon>
        <taxon>Bacillariophyta</taxon>
        <taxon>Coscinodiscophyceae</taxon>
        <taxon>Chaetocerotophycidae</taxon>
        <taxon>Chaetocerotales</taxon>
        <taxon>Chaetocerotaceae</taxon>
        <taxon>Chaetoceros</taxon>
    </lineage>
</organism>
<keyword evidence="1" id="KW-0862">Zinc</keyword>
<accession>A0AAD3H663</accession>
<evidence type="ECO:0000259" key="2">
    <source>
        <dbReference type="PROSITE" id="PS50966"/>
    </source>
</evidence>
<dbReference type="InterPro" id="IPR007527">
    <property type="entry name" value="Znf_SWIM"/>
</dbReference>
<dbReference type="EMBL" id="BLLK01000045">
    <property type="protein sequence ID" value="GFH51394.1"/>
    <property type="molecule type" value="Genomic_DNA"/>
</dbReference>
<comment type="caution">
    <text evidence="3">The sequence shown here is derived from an EMBL/GenBank/DDBJ whole genome shotgun (WGS) entry which is preliminary data.</text>
</comment>
<gene>
    <name evidence="3" type="ORF">CTEN210_07870</name>
</gene>
<dbReference type="AlphaFoldDB" id="A0AAD3H663"/>
<dbReference type="Proteomes" id="UP001054902">
    <property type="component" value="Unassembled WGS sequence"/>
</dbReference>
<dbReference type="PROSITE" id="PS50966">
    <property type="entry name" value="ZF_SWIM"/>
    <property type="match status" value="1"/>
</dbReference>
<name>A0AAD3H663_9STRA</name>
<keyword evidence="1" id="KW-0863">Zinc-finger</keyword>
<protein>
    <recommendedName>
        <fullName evidence="2">SWIM-type domain-containing protein</fullName>
    </recommendedName>
</protein>
<evidence type="ECO:0000313" key="3">
    <source>
        <dbReference type="EMBL" id="GFH51394.1"/>
    </source>
</evidence>
<sequence>MEAPALHPLDILDDFLLSLPTSKNNNQKILEISEFLYGKQAILHAPQKSSAAVGSILDSALEILDSFEEYYSPLPSSLIIASRKIPDNEVRQYIPSVPVRMLICKESGRRVILVRGSKGGSTPEYLCTLGRNKKPNENRRKLAAGRDGYHCSCRSFFERLKEDEFALCKHLLAARLAPFLNEADKFSDESEQGGNQLNNSRIYQEIEVEEEEFAQICAKVTILSWVI</sequence>